<name>A0A4V1Q506_9AGAR</name>
<protein>
    <recommendedName>
        <fullName evidence="4">G protein-coupled receptor</fullName>
    </recommendedName>
</protein>
<feature type="transmembrane region" description="Helical" evidence="1">
    <location>
        <begin position="18"/>
        <end position="40"/>
    </location>
</feature>
<dbReference type="OrthoDB" id="2638860at2759"/>
<evidence type="ECO:0000313" key="3">
    <source>
        <dbReference type="Proteomes" id="UP000290288"/>
    </source>
</evidence>
<sequence>MQAILVHRIICMYSRSRVVLFGLLVGYAAIFISGMVLAGLSMQSVGIPTFFSPSLRICIPGNIPKAGVANPFLMMAFDLAMFVLAMAEGIRYIQRTRTADRFLQAPGIVTGPSLSKRGPLIHVLLRDSIVFPLINLLICVFNILAFYALPEALPYMLVITSASFPALGCRLVLHLRDAYYRPFKDEFDQSEHSELRIEMPAFAMQSTTFERGASRTSSGTTSLPKL</sequence>
<evidence type="ECO:0000313" key="2">
    <source>
        <dbReference type="EMBL" id="RXW23918.1"/>
    </source>
</evidence>
<evidence type="ECO:0008006" key="4">
    <source>
        <dbReference type="Google" id="ProtNLM"/>
    </source>
</evidence>
<feature type="transmembrane region" description="Helical" evidence="1">
    <location>
        <begin position="155"/>
        <end position="173"/>
    </location>
</feature>
<keyword evidence="1" id="KW-0472">Membrane</keyword>
<keyword evidence="3" id="KW-1185">Reference proteome</keyword>
<organism evidence="2 3">
    <name type="scientific">Candolleomyces aberdarensis</name>
    <dbReference type="NCBI Taxonomy" id="2316362"/>
    <lineage>
        <taxon>Eukaryota</taxon>
        <taxon>Fungi</taxon>
        <taxon>Dikarya</taxon>
        <taxon>Basidiomycota</taxon>
        <taxon>Agaricomycotina</taxon>
        <taxon>Agaricomycetes</taxon>
        <taxon>Agaricomycetidae</taxon>
        <taxon>Agaricales</taxon>
        <taxon>Agaricineae</taxon>
        <taxon>Psathyrellaceae</taxon>
        <taxon>Candolleomyces</taxon>
    </lineage>
</organism>
<evidence type="ECO:0000256" key="1">
    <source>
        <dbReference type="SAM" id="Phobius"/>
    </source>
</evidence>
<comment type="caution">
    <text evidence="2">The sequence shown here is derived from an EMBL/GenBank/DDBJ whole genome shotgun (WGS) entry which is preliminary data.</text>
</comment>
<dbReference type="Proteomes" id="UP000290288">
    <property type="component" value="Unassembled WGS sequence"/>
</dbReference>
<keyword evidence="1" id="KW-1133">Transmembrane helix</keyword>
<reference evidence="2 3" key="1">
    <citation type="submission" date="2019-01" db="EMBL/GenBank/DDBJ databases">
        <title>Draft genome sequence of Psathyrella aberdarensis IHI B618.</title>
        <authorList>
            <person name="Buettner E."/>
            <person name="Kellner H."/>
        </authorList>
    </citation>
    <scope>NUCLEOTIDE SEQUENCE [LARGE SCALE GENOMIC DNA]</scope>
    <source>
        <strain evidence="2 3">IHI B618</strain>
    </source>
</reference>
<proteinExistence type="predicted"/>
<keyword evidence="1" id="KW-0812">Transmembrane</keyword>
<gene>
    <name evidence="2" type="ORF">EST38_g1933</name>
</gene>
<dbReference type="AlphaFoldDB" id="A0A4V1Q506"/>
<feature type="transmembrane region" description="Helical" evidence="1">
    <location>
        <begin position="129"/>
        <end position="149"/>
    </location>
</feature>
<accession>A0A4V1Q506</accession>
<dbReference type="EMBL" id="SDEE01000029">
    <property type="protein sequence ID" value="RXW23918.1"/>
    <property type="molecule type" value="Genomic_DNA"/>
</dbReference>
<feature type="transmembrane region" description="Helical" evidence="1">
    <location>
        <begin position="72"/>
        <end position="93"/>
    </location>
</feature>